<accession>W4LMS9</accession>
<keyword evidence="2" id="KW-1185">Reference proteome</keyword>
<gene>
    <name evidence="1" type="ORF">ETSY2_41345</name>
</gene>
<reference evidence="1 2" key="1">
    <citation type="journal article" date="2014" name="Nature">
        <title>An environmental bacterial taxon with a large and distinct metabolic repertoire.</title>
        <authorList>
            <person name="Wilson M.C."/>
            <person name="Mori T."/>
            <person name="Ruckert C."/>
            <person name="Uria A.R."/>
            <person name="Helf M.J."/>
            <person name="Takada K."/>
            <person name="Gernert C."/>
            <person name="Steffens U.A."/>
            <person name="Heycke N."/>
            <person name="Schmitt S."/>
            <person name="Rinke C."/>
            <person name="Helfrich E.J."/>
            <person name="Brachmann A.O."/>
            <person name="Gurgui C."/>
            <person name="Wakimoto T."/>
            <person name="Kracht M."/>
            <person name="Crusemann M."/>
            <person name="Hentschel U."/>
            <person name="Abe I."/>
            <person name="Matsunaga S."/>
            <person name="Kalinowski J."/>
            <person name="Takeyama H."/>
            <person name="Piel J."/>
        </authorList>
    </citation>
    <scope>NUCLEOTIDE SEQUENCE [LARGE SCALE GENOMIC DNA]</scope>
    <source>
        <strain evidence="2">TSY2</strain>
    </source>
</reference>
<dbReference type="EMBL" id="AZHX01001863">
    <property type="protein sequence ID" value="ETW99209.1"/>
    <property type="molecule type" value="Genomic_DNA"/>
</dbReference>
<name>W4LMS9_9BACT</name>
<proteinExistence type="predicted"/>
<protein>
    <submittedName>
        <fullName evidence="1">Uncharacterized protein</fullName>
    </submittedName>
</protein>
<dbReference type="HOGENOM" id="CLU_3306499_0_0_7"/>
<evidence type="ECO:0000313" key="1">
    <source>
        <dbReference type="EMBL" id="ETW99209.1"/>
    </source>
</evidence>
<organism evidence="1 2">
    <name type="scientific">Candidatus Entotheonella gemina</name>
    <dbReference type="NCBI Taxonomy" id="1429439"/>
    <lineage>
        <taxon>Bacteria</taxon>
        <taxon>Pseudomonadati</taxon>
        <taxon>Nitrospinota/Tectimicrobiota group</taxon>
        <taxon>Candidatus Tectimicrobiota</taxon>
        <taxon>Candidatus Entotheonellia</taxon>
        <taxon>Candidatus Entotheonellales</taxon>
        <taxon>Candidatus Entotheonellaceae</taxon>
        <taxon>Candidatus Entotheonella</taxon>
    </lineage>
</organism>
<comment type="caution">
    <text evidence="1">The sequence shown here is derived from an EMBL/GenBank/DDBJ whole genome shotgun (WGS) entry which is preliminary data.</text>
</comment>
<dbReference type="AlphaFoldDB" id="W4LMS9"/>
<dbReference type="Proteomes" id="UP000019140">
    <property type="component" value="Unassembled WGS sequence"/>
</dbReference>
<evidence type="ECO:0000313" key="2">
    <source>
        <dbReference type="Proteomes" id="UP000019140"/>
    </source>
</evidence>
<sequence length="39" mass="4317">MPDVQHTNVNFGLGLMALDTTVRHDVDTSLRSVMSCKNL</sequence>